<proteinExistence type="predicted"/>
<dbReference type="InterPro" id="IPR032675">
    <property type="entry name" value="LRR_dom_sf"/>
</dbReference>
<dbReference type="EMBL" id="WIUZ02000011">
    <property type="protein sequence ID" value="KAF9782908.1"/>
    <property type="molecule type" value="Genomic_DNA"/>
</dbReference>
<accession>A0A9P6HAB6</accession>
<evidence type="ECO:0000313" key="2">
    <source>
        <dbReference type="Proteomes" id="UP000736335"/>
    </source>
</evidence>
<evidence type="ECO:0000313" key="1">
    <source>
        <dbReference type="EMBL" id="KAF9782908.1"/>
    </source>
</evidence>
<name>A0A9P6HAB6_9AGAM</name>
<organism evidence="1 2">
    <name type="scientific">Thelephora terrestris</name>
    <dbReference type="NCBI Taxonomy" id="56493"/>
    <lineage>
        <taxon>Eukaryota</taxon>
        <taxon>Fungi</taxon>
        <taxon>Dikarya</taxon>
        <taxon>Basidiomycota</taxon>
        <taxon>Agaricomycotina</taxon>
        <taxon>Agaricomycetes</taxon>
        <taxon>Thelephorales</taxon>
        <taxon>Thelephoraceae</taxon>
        <taxon>Thelephora</taxon>
    </lineage>
</organism>
<reference evidence="1" key="1">
    <citation type="journal article" date="2020" name="Nat. Commun.">
        <title>Large-scale genome sequencing of mycorrhizal fungi provides insights into the early evolution of symbiotic traits.</title>
        <authorList>
            <person name="Miyauchi S."/>
            <person name="Kiss E."/>
            <person name="Kuo A."/>
            <person name="Drula E."/>
            <person name="Kohler A."/>
            <person name="Sanchez-Garcia M."/>
            <person name="Morin E."/>
            <person name="Andreopoulos B."/>
            <person name="Barry K.W."/>
            <person name="Bonito G."/>
            <person name="Buee M."/>
            <person name="Carver A."/>
            <person name="Chen C."/>
            <person name="Cichocki N."/>
            <person name="Clum A."/>
            <person name="Culley D."/>
            <person name="Crous P.W."/>
            <person name="Fauchery L."/>
            <person name="Girlanda M."/>
            <person name="Hayes R.D."/>
            <person name="Keri Z."/>
            <person name="LaButti K."/>
            <person name="Lipzen A."/>
            <person name="Lombard V."/>
            <person name="Magnuson J."/>
            <person name="Maillard F."/>
            <person name="Murat C."/>
            <person name="Nolan M."/>
            <person name="Ohm R.A."/>
            <person name="Pangilinan J."/>
            <person name="Pereira M.F."/>
            <person name="Perotto S."/>
            <person name="Peter M."/>
            <person name="Pfister S."/>
            <person name="Riley R."/>
            <person name="Sitrit Y."/>
            <person name="Stielow J.B."/>
            <person name="Szollosi G."/>
            <person name="Zifcakova L."/>
            <person name="Stursova M."/>
            <person name="Spatafora J.W."/>
            <person name="Tedersoo L."/>
            <person name="Vaario L.M."/>
            <person name="Yamada A."/>
            <person name="Yan M."/>
            <person name="Wang P."/>
            <person name="Xu J."/>
            <person name="Bruns T."/>
            <person name="Baldrian P."/>
            <person name="Vilgalys R."/>
            <person name="Dunand C."/>
            <person name="Henrissat B."/>
            <person name="Grigoriev I.V."/>
            <person name="Hibbett D."/>
            <person name="Nagy L.G."/>
            <person name="Martin F.M."/>
        </authorList>
    </citation>
    <scope>NUCLEOTIDE SEQUENCE</scope>
    <source>
        <strain evidence="1">UH-Tt-Lm1</strain>
    </source>
</reference>
<protein>
    <recommendedName>
        <fullName evidence="3">F-box domain-containing protein</fullName>
    </recommendedName>
</protein>
<keyword evidence="2" id="KW-1185">Reference proteome</keyword>
<dbReference type="Gene3D" id="3.80.10.10">
    <property type="entry name" value="Ribonuclease Inhibitor"/>
    <property type="match status" value="1"/>
</dbReference>
<sequence length="384" mass="43308">MPPKLRLTNTSAAPLTHGVNPRCIQTSGIFKLPAELILEILAYFGDPHRNILYEKSGRYGSLEPKAVERLTVIRRLTMTCWHLRNRLLPVLWKHVEGCNMYPKHRYHGPHMTSQPAGGLYAQCSYLLLNPTIGVYVETLSVDLYFKYAPKDLMSKFIDCLVRLPNLRTLEVFSASHLSPITRGLKRKSAKFPSVRELAISNRTAKFIGCCPNVETVSAPDQLSLGGATVLSSYGKRLEKLKRVVGVAEDSVRLVVQGCPDLQEIGIRACAGIVYGTAEASAKIVEPLRSLKRLAVVELDYDTHLFSSDEMDEIGHEVYKDGRDGYIKEWKRLLIPVLKDSHSQERKFLRWIHSENHWYRDPPNGVTDVVENGELEVFPTTSLIV</sequence>
<dbReference type="Proteomes" id="UP000736335">
    <property type="component" value="Unassembled WGS sequence"/>
</dbReference>
<dbReference type="OrthoDB" id="2891411at2759"/>
<dbReference type="AlphaFoldDB" id="A0A9P6HAB6"/>
<reference evidence="1" key="2">
    <citation type="submission" date="2020-11" db="EMBL/GenBank/DDBJ databases">
        <authorList>
            <consortium name="DOE Joint Genome Institute"/>
            <person name="Kuo A."/>
            <person name="Miyauchi S."/>
            <person name="Kiss E."/>
            <person name="Drula E."/>
            <person name="Kohler A."/>
            <person name="Sanchez-Garcia M."/>
            <person name="Andreopoulos B."/>
            <person name="Barry K.W."/>
            <person name="Bonito G."/>
            <person name="Buee M."/>
            <person name="Carver A."/>
            <person name="Chen C."/>
            <person name="Cichocki N."/>
            <person name="Clum A."/>
            <person name="Culley D."/>
            <person name="Crous P.W."/>
            <person name="Fauchery L."/>
            <person name="Girlanda M."/>
            <person name="Hayes R."/>
            <person name="Keri Z."/>
            <person name="Labutti K."/>
            <person name="Lipzen A."/>
            <person name="Lombard V."/>
            <person name="Magnuson J."/>
            <person name="Maillard F."/>
            <person name="Morin E."/>
            <person name="Murat C."/>
            <person name="Nolan M."/>
            <person name="Ohm R."/>
            <person name="Pangilinan J."/>
            <person name="Pereira M."/>
            <person name="Perotto S."/>
            <person name="Peter M."/>
            <person name="Riley R."/>
            <person name="Sitrit Y."/>
            <person name="Stielow B."/>
            <person name="Szollosi G."/>
            <person name="Zifcakova L."/>
            <person name="Stursova M."/>
            <person name="Spatafora J.W."/>
            <person name="Tedersoo L."/>
            <person name="Vaario L.-M."/>
            <person name="Yamada A."/>
            <person name="Yan M."/>
            <person name="Wang P."/>
            <person name="Xu J."/>
            <person name="Bruns T."/>
            <person name="Baldrian P."/>
            <person name="Vilgalys R."/>
            <person name="Henrissat B."/>
            <person name="Grigoriev I.V."/>
            <person name="Hibbett D."/>
            <person name="Nagy L.G."/>
            <person name="Martin F.M."/>
        </authorList>
    </citation>
    <scope>NUCLEOTIDE SEQUENCE</scope>
    <source>
        <strain evidence="1">UH-Tt-Lm1</strain>
    </source>
</reference>
<evidence type="ECO:0008006" key="3">
    <source>
        <dbReference type="Google" id="ProtNLM"/>
    </source>
</evidence>
<comment type="caution">
    <text evidence="1">The sequence shown here is derived from an EMBL/GenBank/DDBJ whole genome shotgun (WGS) entry which is preliminary data.</text>
</comment>
<gene>
    <name evidence="1" type="ORF">BJ322DRAFT_1073245</name>
</gene>